<evidence type="ECO:0000313" key="4">
    <source>
        <dbReference type="EMBL" id="UUX48690.1"/>
    </source>
</evidence>
<comment type="similarity">
    <text evidence="1">Belongs to the ATP12 family.</text>
</comment>
<keyword evidence="2" id="KW-0809">Transit peptide</keyword>
<dbReference type="AlphaFoldDB" id="A0A9J7AP46"/>
<proteinExistence type="inferred from homology"/>
<name>A0A9J7AP46_9PROT</name>
<dbReference type="Proteomes" id="UP001060336">
    <property type="component" value="Chromosome"/>
</dbReference>
<evidence type="ECO:0000256" key="1">
    <source>
        <dbReference type="ARBA" id="ARBA00008231"/>
    </source>
</evidence>
<reference evidence="4" key="1">
    <citation type="submission" date="2022-08" db="EMBL/GenBank/DDBJ databases">
        <title>Nisaea acidiphila sp. nov., isolated from a marine algal debris and emended description of the genus Nisaea Urios et al. 2008.</title>
        <authorList>
            <person name="Kwon K."/>
        </authorList>
    </citation>
    <scope>NUCLEOTIDE SEQUENCE</scope>
    <source>
        <strain evidence="4">MEBiC11861</strain>
    </source>
</reference>
<dbReference type="KEGG" id="naci:NUH88_14895"/>
<dbReference type="RefSeq" id="WP_257767192.1">
    <property type="nucleotide sequence ID" value="NZ_CP102480.1"/>
</dbReference>
<evidence type="ECO:0000313" key="5">
    <source>
        <dbReference type="Proteomes" id="UP001060336"/>
    </source>
</evidence>
<dbReference type="PANTHER" id="PTHR21013">
    <property type="entry name" value="ATP SYNTHASE MITOCHONDRIAL F1 COMPLEX ASSEMBLY FACTOR 2/ATP12 PROTEIN, MITOCHONDRIAL PRECURSOR"/>
    <property type="match status" value="1"/>
</dbReference>
<dbReference type="EMBL" id="CP102480">
    <property type="protein sequence ID" value="UUX48690.1"/>
    <property type="molecule type" value="Genomic_DNA"/>
</dbReference>
<dbReference type="SUPFAM" id="SSF160909">
    <property type="entry name" value="ATP12-like"/>
    <property type="match status" value="1"/>
</dbReference>
<dbReference type="InterPro" id="IPR042272">
    <property type="entry name" value="ATP12_ATP_synth-F1-assembly_N"/>
</dbReference>
<organism evidence="4 5">
    <name type="scientific">Nisaea acidiphila</name>
    <dbReference type="NCBI Taxonomy" id="1862145"/>
    <lineage>
        <taxon>Bacteria</taxon>
        <taxon>Pseudomonadati</taxon>
        <taxon>Pseudomonadota</taxon>
        <taxon>Alphaproteobacteria</taxon>
        <taxon>Rhodospirillales</taxon>
        <taxon>Thalassobaculaceae</taxon>
        <taxon>Nisaea</taxon>
    </lineage>
</organism>
<keyword evidence="3" id="KW-0143">Chaperone</keyword>
<sequence>MKRFYKTASAGPAEGGFQVLLDGRAVRTPAKAPLLLPAKDLAERIAAEWEAQGEKIEPGAMPFMSLASTGIDRVTPQREAVIDQIAAYGGSDLVCYRAEEPEELVHRQMAAWQPLLDWAEARFDARLTVTAGIMPAAQPEGALRALRLAVAEYDDLVLSGLYQLTTGFGSLIIALAVVEGRVDVETGTGLAQLDELFQEERWGGDSEASARRANIASNMADAARFVALCRV</sequence>
<evidence type="ECO:0000256" key="2">
    <source>
        <dbReference type="ARBA" id="ARBA00022946"/>
    </source>
</evidence>
<dbReference type="GO" id="GO:0043461">
    <property type="term" value="P:proton-transporting ATP synthase complex assembly"/>
    <property type="evidence" value="ECO:0007669"/>
    <property type="project" value="InterPro"/>
</dbReference>
<dbReference type="InterPro" id="IPR023335">
    <property type="entry name" value="ATP12_ortho_dom_sf"/>
</dbReference>
<accession>A0A9J7AP46</accession>
<dbReference type="InterPro" id="IPR011419">
    <property type="entry name" value="ATP12_ATP_synth-F1-assembly"/>
</dbReference>
<protein>
    <submittedName>
        <fullName evidence="4">ATPase</fullName>
    </submittedName>
</protein>
<dbReference type="Gene3D" id="3.30.2180.10">
    <property type="entry name" value="ATP12-like"/>
    <property type="match status" value="1"/>
</dbReference>
<evidence type="ECO:0000256" key="3">
    <source>
        <dbReference type="ARBA" id="ARBA00023186"/>
    </source>
</evidence>
<keyword evidence="5" id="KW-1185">Reference proteome</keyword>
<dbReference type="Pfam" id="PF07542">
    <property type="entry name" value="ATP12"/>
    <property type="match status" value="1"/>
</dbReference>
<dbReference type="PANTHER" id="PTHR21013:SF10">
    <property type="entry name" value="ATP SYNTHASE MITOCHONDRIAL F1 COMPLEX ASSEMBLY FACTOR 2"/>
    <property type="match status" value="1"/>
</dbReference>
<gene>
    <name evidence="4" type="ORF">NUH88_14895</name>
</gene>
<dbReference type="Gene3D" id="1.10.3580.10">
    <property type="entry name" value="ATP12 ATPase"/>
    <property type="match status" value="1"/>
</dbReference>